<organism evidence="1">
    <name type="scientific">Vibrio parahaemolyticus</name>
    <dbReference type="NCBI Taxonomy" id="670"/>
    <lineage>
        <taxon>Bacteria</taxon>
        <taxon>Pseudomonadati</taxon>
        <taxon>Pseudomonadota</taxon>
        <taxon>Gammaproteobacteria</taxon>
        <taxon>Vibrionales</taxon>
        <taxon>Vibrionaceae</taxon>
        <taxon>Vibrio</taxon>
    </lineage>
</organism>
<geneLocation type="plasmid" evidence="1">
    <name>pVPS92-VEB</name>
</geneLocation>
<dbReference type="RefSeq" id="WP_154715343.1">
    <property type="nucleotide sequence ID" value="NZ_JAESOU010000012.1"/>
</dbReference>
<accession>A0A1B1LR84</accession>
<keyword evidence="1" id="KW-0614">Plasmid</keyword>
<protein>
    <submittedName>
        <fullName evidence="1">Uncharacterized protein</fullName>
    </submittedName>
</protein>
<name>A0A1B1LR84_VIBPH</name>
<dbReference type="EMBL" id="KU356480">
    <property type="protein sequence ID" value="ANS55570.1"/>
    <property type="molecule type" value="Genomic_DNA"/>
</dbReference>
<sequence>MKLRLEKVLLLALAVSGTQVSHAADTAQQVVTSVSYQLTEYDTSKTGRQRAIEKLKQSALSEADTEYLSITKMDLGSGITETKSTSVGRVTDMQILSEGLVTCNNKQSVRCYSIKAEVTVSTARIAPTQKAVDSRISALEMSKAMEELF</sequence>
<dbReference type="AlphaFoldDB" id="A0A1B1LR84"/>
<evidence type="ECO:0000313" key="1">
    <source>
        <dbReference type="EMBL" id="ANS55570.1"/>
    </source>
</evidence>
<reference evidence="1" key="1">
    <citation type="journal article" date="2016" name="Antimicrob. Agents Chemother.">
        <title>Genetic Characterization of a blaVEB-2-carrying plasmid in Vibrio parahaemolyticus.</title>
        <authorList>
            <person name="Li R."/>
            <person name="Ye L."/>
            <person name="Zheng Z."/>
            <person name="Chan E.W."/>
            <person name="Chen S."/>
        </authorList>
    </citation>
    <scope>NUCLEOTIDE SEQUENCE</scope>
    <source>
        <strain evidence="1">VPS92</strain>
        <plasmid evidence="1">pVPS92-VEB</plasmid>
    </source>
</reference>
<proteinExistence type="predicted"/>